<accession>A0A0K2V0D5</accession>
<reference evidence="1" key="1">
    <citation type="submission" date="2014-05" db="EMBL/GenBank/DDBJ databases">
        <authorList>
            <person name="Chronopoulou M."/>
        </authorList>
    </citation>
    <scope>NUCLEOTIDE SEQUENCE</scope>
    <source>
        <tissue evidence="1">Whole organism</tissue>
    </source>
</reference>
<dbReference type="EMBL" id="HACA01026246">
    <property type="protein sequence ID" value="CDW43607.1"/>
    <property type="molecule type" value="Transcribed_RNA"/>
</dbReference>
<sequence length="49" mass="5418">MMYSGITLASLPHLGLSLRSSPLANRFLTQHIVAFKAFMMSEVVLPVQI</sequence>
<protein>
    <submittedName>
        <fullName evidence="1">Uncharacterized protein</fullName>
    </submittedName>
</protein>
<name>A0A0K2V0D5_LEPSM</name>
<dbReference type="AlphaFoldDB" id="A0A0K2V0D5"/>
<proteinExistence type="predicted"/>
<organism evidence="1">
    <name type="scientific">Lepeophtheirus salmonis</name>
    <name type="common">Salmon louse</name>
    <name type="synonym">Caligus salmonis</name>
    <dbReference type="NCBI Taxonomy" id="72036"/>
    <lineage>
        <taxon>Eukaryota</taxon>
        <taxon>Metazoa</taxon>
        <taxon>Ecdysozoa</taxon>
        <taxon>Arthropoda</taxon>
        <taxon>Crustacea</taxon>
        <taxon>Multicrustacea</taxon>
        <taxon>Hexanauplia</taxon>
        <taxon>Copepoda</taxon>
        <taxon>Siphonostomatoida</taxon>
        <taxon>Caligidae</taxon>
        <taxon>Lepeophtheirus</taxon>
    </lineage>
</organism>
<evidence type="ECO:0000313" key="1">
    <source>
        <dbReference type="EMBL" id="CDW43607.1"/>
    </source>
</evidence>